<feature type="domain" description="Carboxylesterase type B" evidence="5">
    <location>
        <begin position="3"/>
        <end position="138"/>
    </location>
</feature>
<keyword evidence="4" id="KW-0325">Glycoprotein</keyword>
<evidence type="ECO:0000256" key="1">
    <source>
        <dbReference type="ARBA" id="ARBA00005964"/>
    </source>
</evidence>
<sequence>MEHPVVKIQEGLIRGVEQVNCYGVKFLAFKGIPYAEPPVGRRRFQDSKPVKYWSGTLDASRHAKKCGQINWFNKKIIGDDDCLYLNVYTRDLTAKKPVIFAIHGGNFSFGSGNDNVLGPDFLVEELIVVTINYRLGILAILQSGVASNPWASVSVDSMKESAIKIAGALGLQSRDLAEVLKLLKTVQVKDLLKAEVPFSTWKLSVNNFGPSVDSYAKTPFLKIPVEEAIKKGIRVPCILGSTTHEAIMQLAGLTDEHFSLMNQNPNLVFHPSTARFLEHQNISLDAVRKFFMDDKEISGKNIQNVIQLMSYVHFVADVQHVLEIQQLKDVPCYYFKFGYFSEDTAIIQKIMKTNLKGASHCEDVSYIFNMKIHKKIGIEPPKQGSVEWNIQRRFIEFWTNFAKTGNPNSGTSKMLTEPWSTLGSDRNGFICLQMSSFLSTTLERNLLVRFRIRPSLDYPQV</sequence>
<keyword evidence="2" id="KW-0719">Serine esterase</keyword>
<accession>A0A8J5R0G5</accession>
<dbReference type="Proteomes" id="UP000729913">
    <property type="component" value="Unassembled WGS sequence"/>
</dbReference>
<dbReference type="GO" id="GO:0052689">
    <property type="term" value="F:carboxylic ester hydrolase activity"/>
    <property type="evidence" value="ECO:0007669"/>
    <property type="project" value="UniProtKB-KW"/>
</dbReference>
<keyword evidence="7" id="KW-1185">Reference proteome</keyword>
<feature type="domain" description="Carboxylesterase type B" evidence="5">
    <location>
        <begin position="139"/>
        <end position="432"/>
    </location>
</feature>
<name>A0A8J5R0G5_9HYME</name>
<proteinExistence type="inferred from homology"/>
<dbReference type="InterPro" id="IPR002018">
    <property type="entry name" value="CarbesteraseB"/>
</dbReference>
<dbReference type="PANTHER" id="PTHR43142">
    <property type="entry name" value="CARBOXYLIC ESTER HYDROLASE"/>
    <property type="match status" value="1"/>
</dbReference>
<dbReference type="Pfam" id="PF00135">
    <property type="entry name" value="COesterase"/>
    <property type="match status" value="2"/>
</dbReference>
<comment type="caution">
    <text evidence="6">The sequence shown here is derived from an EMBL/GenBank/DDBJ whole genome shotgun (WGS) entry which is preliminary data.</text>
</comment>
<evidence type="ECO:0000259" key="5">
    <source>
        <dbReference type="Pfam" id="PF00135"/>
    </source>
</evidence>
<organism evidence="6 7">
    <name type="scientific">Cotesia typhae</name>
    <dbReference type="NCBI Taxonomy" id="2053667"/>
    <lineage>
        <taxon>Eukaryota</taxon>
        <taxon>Metazoa</taxon>
        <taxon>Ecdysozoa</taxon>
        <taxon>Arthropoda</taxon>
        <taxon>Hexapoda</taxon>
        <taxon>Insecta</taxon>
        <taxon>Pterygota</taxon>
        <taxon>Neoptera</taxon>
        <taxon>Endopterygota</taxon>
        <taxon>Hymenoptera</taxon>
        <taxon>Apocrita</taxon>
        <taxon>Ichneumonoidea</taxon>
        <taxon>Braconidae</taxon>
        <taxon>Microgastrinae</taxon>
        <taxon>Cotesia</taxon>
    </lineage>
</organism>
<dbReference type="OrthoDB" id="19653at2759"/>
<protein>
    <recommendedName>
        <fullName evidence="5">Carboxylesterase type B domain-containing protein</fullName>
    </recommendedName>
</protein>
<reference evidence="6" key="1">
    <citation type="submission" date="2020-03" db="EMBL/GenBank/DDBJ databases">
        <authorList>
            <person name="Chebbi M.A."/>
            <person name="Drezen J.M."/>
        </authorList>
    </citation>
    <scope>NUCLEOTIDE SEQUENCE</scope>
    <source>
        <tissue evidence="6">Whole body</tissue>
    </source>
</reference>
<dbReference type="PROSITE" id="PS00941">
    <property type="entry name" value="CARBOXYLESTERASE_B_2"/>
    <property type="match status" value="1"/>
</dbReference>
<dbReference type="AlphaFoldDB" id="A0A8J5R0G5"/>
<evidence type="ECO:0000256" key="2">
    <source>
        <dbReference type="ARBA" id="ARBA00022487"/>
    </source>
</evidence>
<evidence type="ECO:0000313" key="7">
    <source>
        <dbReference type="Proteomes" id="UP000729913"/>
    </source>
</evidence>
<comment type="similarity">
    <text evidence="1">Belongs to the type-B carboxylesterase/lipase family.</text>
</comment>
<keyword evidence="3" id="KW-0378">Hydrolase</keyword>
<dbReference type="PANTHER" id="PTHR43142:SF1">
    <property type="entry name" value="CARBOXYLIC ESTER HYDROLASE"/>
    <property type="match status" value="1"/>
</dbReference>
<evidence type="ECO:0000256" key="4">
    <source>
        <dbReference type="ARBA" id="ARBA00023180"/>
    </source>
</evidence>
<reference evidence="6" key="2">
    <citation type="submission" date="2021-04" db="EMBL/GenBank/DDBJ databases">
        <title>Genome-wide patterns of bracovirus chromosomal integration into multiple host tissues during parasitism.</title>
        <authorList>
            <person name="Chebbi M.A.C."/>
        </authorList>
    </citation>
    <scope>NUCLEOTIDE SEQUENCE</scope>
    <source>
        <tissue evidence="6">Whole body</tissue>
    </source>
</reference>
<gene>
    <name evidence="6" type="ORF">G9C98_001568</name>
</gene>
<evidence type="ECO:0000313" key="6">
    <source>
        <dbReference type="EMBL" id="KAG8035078.1"/>
    </source>
</evidence>
<dbReference type="EMBL" id="JAAOIC020000064">
    <property type="protein sequence ID" value="KAG8035078.1"/>
    <property type="molecule type" value="Genomic_DNA"/>
</dbReference>
<dbReference type="InterPro" id="IPR019819">
    <property type="entry name" value="Carboxylesterase_B_CS"/>
</dbReference>
<evidence type="ECO:0000256" key="3">
    <source>
        <dbReference type="ARBA" id="ARBA00022801"/>
    </source>
</evidence>